<gene>
    <name evidence="1" type="ORF">TBK1r_22480</name>
</gene>
<dbReference type="EMBL" id="CP036432">
    <property type="protein sequence ID" value="QDV83311.1"/>
    <property type="molecule type" value="Genomic_DNA"/>
</dbReference>
<name>A0ABX5XRP9_9BACT</name>
<dbReference type="Proteomes" id="UP000318081">
    <property type="component" value="Chromosome"/>
</dbReference>
<proteinExistence type="predicted"/>
<keyword evidence="2" id="KW-1185">Reference proteome</keyword>
<evidence type="ECO:0000313" key="2">
    <source>
        <dbReference type="Proteomes" id="UP000318081"/>
    </source>
</evidence>
<organism evidence="1 2">
    <name type="scientific">Stieleria magnilauensis</name>
    <dbReference type="NCBI Taxonomy" id="2527963"/>
    <lineage>
        <taxon>Bacteria</taxon>
        <taxon>Pseudomonadati</taxon>
        <taxon>Planctomycetota</taxon>
        <taxon>Planctomycetia</taxon>
        <taxon>Pirellulales</taxon>
        <taxon>Pirellulaceae</taxon>
        <taxon>Stieleria</taxon>
    </lineage>
</organism>
<protein>
    <submittedName>
        <fullName evidence="1">Uncharacterized protein</fullName>
    </submittedName>
</protein>
<sequence length="218" mass="24801">MPPTKCKCQHPPAGLLARELPVRAEYWWVARNRQHAIGNIGMTAQWIAQLIDAATPRRSLHEDWATSTSGVSTVTVDISRWFCGIFMFVQKLEASRRDDEIGAPPRAAHPMRLGRTGVRQHDCVAGRDRCFESFRSCFTGTRALHTERGRCSARNRRSVSFCRERRSTGMWKSAPKRNRASRREGDETLRSVVFATNCGGGFGADSDRWSRHRTNRLR</sequence>
<accession>A0ABX5XRP9</accession>
<evidence type="ECO:0000313" key="1">
    <source>
        <dbReference type="EMBL" id="QDV83311.1"/>
    </source>
</evidence>
<reference evidence="1 2" key="1">
    <citation type="submission" date="2019-02" db="EMBL/GenBank/DDBJ databases">
        <title>Deep-cultivation of Planctomycetes and their phenomic and genomic characterization uncovers novel biology.</title>
        <authorList>
            <person name="Wiegand S."/>
            <person name="Jogler M."/>
            <person name="Boedeker C."/>
            <person name="Pinto D."/>
            <person name="Vollmers J."/>
            <person name="Rivas-Marin E."/>
            <person name="Kohn T."/>
            <person name="Peeters S.H."/>
            <person name="Heuer A."/>
            <person name="Rast P."/>
            <person name="Oberbeckmann S."/>
            <person name="Bunk B."/>
            <person name="Jeske O."/>
            <person name="Meyerdierks A."/>
            <person name="Storesund J.E."/>
            <person name="Kallscheuer N."/>
            <person name="Luecker S."/>
            <person name="Lage O.M."/>
            <person name="Pohl T."/>
            <person name="Merkel B.J."/>
            <person name="Hornburger P."/>
            <person name="Mueller R.-W."/>
            <person name="Bruemmer F."/>
            <person name="Labrenz M."/>
            <person name="Spormann A.M."/>
            <person name="Op den Camp H."/>
            <person name="Overmann J."/>
            <person name="Amann R."/>
            <person name="Jetten M.S.M."/>
            <person name="Mascher T."/>
            <person name="Medema M.H."/>
            <person name="Devos D.P."/>
            <person name="Kaster A.-K."/>
            <person name="Ovreas L."/>
            <person name="Rohde M."/>
            <person name="Galperin M.Y."/>
            <person name="Jogler C."/>
        </authorList>
    </citation>
    <scope>NUCLEOTIDE SEQUENCE [LARGE SCALE GENOMIC DNA]</scope>
    <source>
        <strain evidence="1 2">TBK1r</strain>
    </source>
</reference>